<dbReference type="InterPro" id="IPR041685">
    <property type="entry name" value="AAA_GajA/Old/RecF-like"/>
</dbReference>
<evidence type="ECO:0000259" key="2">
    <source>
        <dbReference type="Pfam" id="PF13175"/>
    </source>
</evidence>
<proteinExistence type="predicted"/>
<reference evidence="5 7" key="2">
    <citation type="journal article" date="2016" name="Front. Microbiol.">
        <title>Industrial Acetogenic Biocatalysts: A Comparative Metabolic and Genomic Analysis.</title>
        <authorList>
            <person name="Bengelsdorf F."/>
            <person name="Poehlein A."/>
            <person name="Sonja S."/>
            <person name="Erz C."/>
            <person name="Hummel T."/>
            <person name="Hoffmeister S."/>
            <person name="Daniel R."/>
            <person name="Durre P."/>
        </authorList>
    </citation>
    <scope>NUCLEOTIDE SEQUENCE [LARGE SCALE GENOMIC DNA]</scope>
    <source>
        <strain evidence="5 7">PTA-10522</strain>
    </source>
</reference>
<keyword evidence="1" id="KW-0175">Coiled coil</keyword>
<protein>
    <submittedName>
        <fullName evidence="4">DNA replication and repair protein RecF</fullName>
    </submittedName>
</protein>
<evidence type="ECO:0000313" key="7">
    <source>
        <dbReference type="Proteomes" id="UP000093694"/>
    </source>
</evidence>
<accession>A0A162KWI9</accession>
<evidence type="ECO:0000313" key="5">
    <source>
        <dbReference type="EMBL" id="OBR90252.1"/>
    </source>
</evidence>
<dbReference type="EMBL" id="LITQ01000052">
    <property type="protein sequence ID" value="OAA85096.1"/>
    <property type="molecule type" value="Genomic_DNA"/>
</dbReference>
<reference evidence="4 6" key="1">
    <citation type="journal article" date="2015" name="Biotechnol. Bioeng.">
        <title>Genome sequence and phenotypic characterization of Caulobacter segnis.</title>
        <authorList>
            <person name="Patel S."/>
            <person name="Fletcher B."/>
            <person name="Scott D.C."/>
            <person name="Ely B."/>
        </authorList>
    </citation>
    <scope>NUCLEOTIDE SEQUENCE [LARGE SCALE GENOMIC DNA]</scope>
    <source>
        <strain evidence="4 6">PS02</strain>
    </source>
</reference>
<evidence type="ECO:0000259" key="3">
    <source>
        <dbReference type="Pfam" id="PF20469"/>
    </source>
</evidence>
<evidence type="ECO:0000313" key="4">
    <source>
        <dbReference type="EMBL" id="OAA85096.1"/>
    </source>
</evidence>
<gene>
    <name evidence="4" type="primary">recF_2</name>
    <name evidence="5" type="ORF">CLCOS_40860</name>
    <name evidence="4" type="ORF">WX73_03268</name>
</gene>
<feature type="coiled-coil region" evidence="1">
    <location>
        <begin position="236"/>
        <end position="263"/>
    </location>
</feature>
<dbReference type="Proteomes" id="UP000093694">
    <property type="component" value="Unassembled WGS sequence"/>
</dbReference>
<sequence>MYISHIQISNFRSFDENVNIDFNEGINVIIGHNNAGKSNLLKALGLIFNYSSHKSLTIDDFNKYIEPTRLKEQPPKIEISATIKESKNEEEYSDDLATIGGCLTKIDSPYEAKLTYEFFLPEKEVENYKKIMSVISGQDADLYWKAIDDNFIRKYIYKIYCGNPDYKIEVDNEVLRKFDFQFLDAIRDVERDLCTGKNVLLKEVLDFFMDYDIKNDSQKNKDEKISEISSKKKDFSSQAENLIEQLKSRMKSGKDQMLKYANETGASFDKSVLDFDGSILDTQLYSALQLIVKYETNIKIPICNNGLGYNNLIFISLLLAKMQKDASGEYLGSNAKVFPILVIEEPEAHLHPAMQYKFLKFLRENNGRNARQVFITTHSPNITAAVELDEIIVLNSNNHKLNVGYPGKVFDISNSDDKKSKSYIRRFLDVTKSDMLFAKGIILVEGIAEQLLVPVFAKYLDINLEDHHISVINAEGRYFQHYLKLFNTKIEGAIDKKVVCITDLDPERKCKTDKKPKFKKCYPFELDIDKEKYDYKNSSNSFIKEFEEEKSKGEISNNIKYFTQTEGKGKTLEYEIILSNPNCENIITDSISNAGKLKELLKDFNENKSLNNMLDKLSKSDEDERIREGIENSLWDHDDERKKHLIAAKYLNSVGKGENAIELSDILENNLNDNQGFHFEPPKYIKEAIEWMIK</sequence>
<evidence type="ECO:0000256" key="1">
    <source>
        <dbReference type="SAM" id="Coils"/>
    </source>
</evidence>
<keyword evidence="7" id="KW-1185">Reference proteome</keyword>
<dbReference type="CDD" id="cd00267">
    <property type="entry name" value="ABC_ATPase"/>
    <property type="match status" value="1"/>
</dbReference>
<dbReference type="PANTHER" id="PTHR43581">
    <property type="entry name" value="ATP/GTP PHOSPHATASE"/>
    <property type="match status" value="1"/>
</dbReference>
<dbReference type="EMBL" id="LROR01000098">
    <property type="protein sequence ID" value="OBR90252.1"/>
    <property type="molecule type" value="Genomic_DNA"/>
</dbReference>
<dbReference type="AlphaFoldDB" id="A0A162KWI9"/>
<dbReference type="PANTHER" id="PTHR43581:SF4">
    <property type="entry name" value="ATP_GTP PHOSPHATASE"/>
    <property type="match status" value="1"/>
</dbReference>
<dbReference type="RefSeq" id="WP_063602577.1">
    <property type="nucleotide sequence ID" value="NZ_LITQ01000052.1"/>
</dbReference>
<dbReference type="SUPFAM" id="SSF52540">
    <property type="entry name" value="P-loop containing nucleoside triphosphate hydrolases"/>
    <property type="match status" value="1"/>
</dbReference>
<dbReference type="Pfam" id="PF20469">
    <property type="entry name" value="OLD-like_TOPRIM"/>
    <property type="match status" value="1"/>
</dbReference>
<dbReference type="Pfam" id="PF13175">
    <property type="entry name" value="AAA_15"/>
    <property type="match status" value="1"/>
</dbReference>
<comment type="caution">
    <text evidence="4">The sequence shown here is derived from an EMBL/GenBank/DDBJ whole genome shotgun (WGS) entry which is preliminary data.</text>
</comment>
<dbReference type="InterPro" id="IPR051396">
    <property type="entry name" value="Bact_Antivir_Def_Nuclease"/>
</dbReference>
<evidence type="ECO:0000313" key="6">
    <source>
        <dbReference type="Proteomes" id="UP000077384"/>
    </source>
</evidence>
<dbReference type="PATRIC" id="fig|1705578.3.peg.3335"/>
<dbReference type="CDD" id="cd01026">
    <property type="entry name" value="TOPRIM_OLD"/>
    <property type="match status" value="1"/>
</dbReference>
<feature type="domain" description="OLD protein-like TOPRIM" evidence="3">
    <location>
        <begin position="436"/>
        <end position="505"/>
    </location>
</feature>
<dbReference type="Proteomes" id="UP000077384">
    <property type="component" value="Unassembled WGS sequence"/>
</dbReference>
<name>A0A162KWI9_9CLOT</name>
<feature type="domain" description="Endonuclease GajA/Old nuclease/RecF-like AAA" evidence="2">
    <location>
        <begin position="1"/>
        <end position="382"/>
    </location>
</feature>
<dbReference type="Gene3D" id="3.40.50.300">
    <property type="entry name" value="P-loop containing nucleotide triphosphate hydrolases"/>
    <property type="match status" value="1"/>
</dbReference>
<dbReference type="InterPro" id="IPR027417">
    <property type="entry name" value="P-loop_NTPase"/>
</dbReference>
<organism evidence="4 6">
    <name type="scientific">Clostridium coskatii</name>
    <dbReference type="NCBI Taxonomy" id="1705578"/>
    <lineage>
        <taxon>Bacteria</taxon>
        <taxon>Bacillati</taxon>
        <taxon>Bacillota</taxon>
        <taxon>Clostridia</taxon>
        <taxon>Eubacteriales</taxon>
        <taxon>Clostridiaceae</taxon>
        <taxon>Clostridium</taxon>
    </lineage>
</organism>
<dbReference type="InterPro" id="IPR034139">
    <property type="entry name" value="TOPRIM_OLD"/>
</dbReference>